<evidence type="ECO:0000256" key="4">
    <source>
        <dbReference type="SAM" id="SignalP"/>
    </source>
</evidence>
<name>A0A949JZP7_9FIRM</name>
<dbReference type="InterPro" id="IPR006059">
    <property type="entry name" value="SBP"/>
</dbReference>
<evidence type="ECO:0000256" key="3">
    <source>
        <dbReference type="SAM" id="MobiDB-lite"/>
    </source>
</evidence>
<evidence type="ECO:0000313" key="5">
    <source>
        <dbReference type="EMBL" id="MBU9737049.1"/>
    </source>
</evidence>
<dbReference type="SUPFAM" id="SSF53850">
    <property type="entry name" value="Periplasmic binding protein-like II"/>
    <property type="match status" value="1"/>
</dbReference>
<dbReference type="Gene3D" id="3.40.190.10">
    <property type="entry name" value="Periplasmic binding protein-like II"/>
    <property type="match status" value="2"/>
</dbReference>
<keyword evidence="6" id="KW-1185">Reference proteome</keyword>
<feature type="signal peptide" evidence="4">
    <location>
        <begin position="1"/>
        <end position="22"/>
    </location>
</feature>
<accession>A0A949JZP7</accession>
<dbReference type="EMBL" id="JAHQCW010000016">
    <property type="protein sequence ID" value="MBU9737049.1"/>
    <property type="molecule type" value="Genomic_DNA"/>
</dbReference>
<protein>
    <submittedName>
        <fullName evidence="5">Extracellular solute-binding protein</fullName>
    </submittedName>
</protein>
<organism evidence="5 6">
    <name type="scientific">Diplocloster agilis</name>
    <dbReference type="NCBI Taxonomy" id="2850323"/>
    <lineage>
        <taxon>Bacteria</taxon>
        <taxon>Bacillati</taxon>
        <taxon>Bacillota</taxon>
        <taxon>Clostridia</taxon>
        <taxon>Lachnospirales</taxon>
        <taxon>Lachnospiraceae</taxon>
        <taxon>Diplocloster</taxon>
    </lineage>
</organism>
<comment type="similarity">
    <text evidence="1">Belongs to the bacterial solute-binding protein 1 family.</text>
</comment>
<reference evidence="5" key="1">
    <citation type="submission" date="2021-06" db="EMBL/GenBank/DDBJ databases">
        <title>Description of novel taxa of the family Lachnospiraceae.</title>
        <authorList>
            <person name="Chaplin A.V."/>
            <person name="Sokolova S.R."/>
            <person name="Pikina A.P."/>
            <person name="Korzhanova M."/>
            <person name="Belova V."/>
            <person name="Korostin D."/>
            <person name="Efimov B.A."/>
        </authorList>
    </citation>
    <scope>NUCLEOTIDE SEQUENCE</scope>
    <source>
        <strain evidence="5">ASD5720</strain>
    </source>
</reference>
<dbReference type="Pfam" id="PF01547">
    <property type="entry name" value="SBP_bac_1"/>
    <property type="match status" value="1"/>
</dbReference>
<feature type="region of interest" description="Disordered" evidence="3">
    <location>
        <begin position="23"/>
        <end position="65"/>
    </location>
</feature>
<evidence type="ECO:0000256" key="2">
    <source>
        <dbReference type="ARBA" id="ARBA00022448"/>
    </source>
</evidence>
<proteinExistence type="inferred from homology"/>
<dbReference type="PANTHER" id="PTHR43649:SF29">
    <property type="entry name" value="OSMOPROTECTIVE COMPOUNDS-BINDING PROTEIN GGTB"/>
    <property type="match status" value="1"/>
</dbReference>
<keyword evidence="4" id="KW-0732">Signal</keyword>
<gene>
    <name evidence="5" type="ORF">KTH89_10895</name>
</gene>
<feature type="chain" id="PRO_5038515384" evidence="4">
    <location>
        <begin position="23"/>
        <end position="469"/>
    </location>
</feature>
<sequence length="469" mass="50870">MKRKVIAVLLTLVMAVSMTACGSGSGTQEAAPAPSAQDNKQDADGAQDAAAETKEPAENQAGTGKDCSLSVMVTWSDDNDISAKTGNEMLQKLQETYPDLELNVEVVAHDLYEDKLKTLMATNSLPDVFQTLPGLMPSMYDNEQILDLAPEVAADAQWSGRMVEGAFNDYTFDGKILGVPQSMIVSSMIVYNKAIFEECGLKEFPKTVEELENAVTQIKNKGYIPVACGNKQGYMVSSQVMPSVLFRYVDLDWYESLKDGKGAKFTDDCMVQAITEMKKLADMGMFNEDVNSQEELLANSYYYSGKAAMLMGGFWISGNVVNNASEDVLANSEVAMFPGTAEKPENAKYMSGGQGWGVSVSSALEGEEKAIALDFVKSLSDPEVQAQIAAGGSIPCAETAEYDSSGQSELVQRMFAMFENYEVVPNPEIQFNATYVSAAEDGYQELLIGTLTPEQLAEKLQAAYEEGQQ</sequence>
<dbReference type="RefSeq" id="WP_238721678.1">
    <property type="nucleotide sequence ID" value="NZ_JAHQCW010000016.1"/>
</dbReference>
<dbReference type="PROSITE" id="PS51257">
    <property type="entry name" value="PROKAR_LIPOPROTEIN"/>
    <property type="match status" value="1"/>
</dbReference>
<evidence type="ECO:0000313" key="6">
    <source>
        <dbReference type="Proteomes" id="UP000712157"/>
    </source>
</evidence>
<evidence type="ECO:0000256" key="1">
    <source>
        <dbReference type="ARBA" id="ARBA00008520"/>
    </source>
</evidence>
<dbReference type="InterPro" id="IPR050490">
    <property type="entry name" value="Bact_solute-bd_prot1"/>
</dbReference>
<comment type="caution">
    <text evidence="5">The sequence shown here is derived from an EMBL/GenBank/DDBJ whole genome shotgun (WGS) entry which is preliminary data.</text>
</comment>
<dbReference type="AlphaFoldDB" id="A0A949JZP7"/>
<dbReference type="Proteomes" id="UP000712157">
    <property type="component" value="Unassembled WGS sequence"/>
</dbReference>
<keyword evidence="2" id="KW-0813">Transport</keyword>
<dbReference type="PANTHER" id="PTHR43649">
    <property type="entry name" value="ARABINOSE-BINDING PROTEIN-RELATED"/>
    <property type="match status" value="1"/>
</dbReference>